<sequence length="41" mass="4136">MKAFLLSCVAIAVISVAAYYGLHSAGFSASDVASGSSVRLD</sequence>
<proteinExistence type="predicted"/>
<dbReference type="Proteomes" id="UP000240418">
    <property type="component" value="Unassembled WGS sequence"/>
</dbReference>
<evidence type="ECO:0000313" key="2">
    <source>
        <dbReference type="Proteomes" id="UP000240418"/>
    </source>
</evidence>
<dbReference type="AlphaFoldDB" id="A0A2P8FAH4"/>
<dbReference type="EMBL" id="PYGJ01000009">
    <property type="protein sequence ID" value="PSL18721.1"/>
    <property type="molecule type" value="Genomic_DNA"/>
</dbReference>
<evidence type="ECO:0000313" key="1">
    <source>
        <dbReference type="EMBL" id="PSL18721.1"/>
    </source>
</evidence>
<accession>A0A2P8FAH4</accession>
<reference evidence="1 2" key="1">
    <citation type="submission" date="2018-03" db="EMBL/GenBank/DDBJ databases">
        <title>Genomic Encyclopedia of Archaeal and Bacterial Type Strains, Phase II (KMG-II): from individual species to whole genera.</title>
        <authorList>
            <person name="Goeker M."/>
        </authorList>
    </citation>
    <scope>NUCLEOTIDE SEQUENCE [LARGE SCALE GENOMIC DNA]</scope>
    <source>
        <strain evidence="1 2">DSM 100673</strain>
    </source>
</reference>
<keyword evidence="2" id="KW-1185">Reference proteome</keyword>
<dbReference type="RefSeq" id="WP_279338355.1">
    <property type="nucleotide sequence ID" value="NZ_PYGJ01000009.1"/>
</dbReference>
<organism evidence="1 2">
    <name type="scientific">Shimia abyssi</name>
    <dbReference type="NCBI Taxonomy" id="1662395"/>
    <lineage>
        <taxon>Bacteria</taxon>
        <taxon>Pseudomonadati</taxon>
        <taxon>Pseudomonadota</taxon>
        <taxon>Alphaproteobacteria</taxon>
        <taxon>Rhodobacterales</taxon>
        <taxon>Roseobacteraceae</taxon>
    </lineage>
</organism>
<name>A0A2P8FAH4_9RHOB</name>
<protein>
    <submittedName>
        <fullName evidence="1">Uncharacterized protein</fullName>
    </submittedName>
</protein>
<comment type="caution">
    <text evidence="1">The sequence shown here is derived from an EMBL/GenBank/DDBJ whole genome shotgun (WGS) entry which is preliminary data.</text>
</comment>
<gene>
    <name evidence="1" type="ORF">CLV88_109106</name>
</gene>